<comment type="caution">
    <text evidence="2">The sequence shown here is derived from an EMBL/GenBank/DDBJ whole genome shotgun (WGS) entry which is preliminary data.</text>
</comment>
<dbReference type="RefSeq" id="WP_147254009.1">
    <property type="nucleotide sequence ID" value="NZ_VIWU01000001.1"/>
</dbReference>
<dbReference type="Proteomes" id="UP000321261">
    <property type="component" value="Unassembled WGS sequence"/>
</dbReference>
<dbReference type="EMBL" id="VIWU01000001">
    <property type="protein sequence ID" value="TWF74676.1"/>
    <property type="molecule type" value="Genomic_DNA"/>
</dbReference>
<evidence type="ECO:0000313" key="3">
    <source>
        <dbReference type="Proteomes" id="UP000321261"/>
    </source>
</evidence>
<organism evidence="2 3">
    <name type="scientific">Pseudonocardia hierapolitana</name>
    <dbReference type="NCBI Taxonomy" id="1128676"/>
    <lineage>
        <taxon>Bacteria</taxon>
        <taxon>Bacillati</taxon>
        <taxon>Actinomycetota</taxon>
        <taxon>Actinomycetes</taxon>
        <taxon>Pseudonocardiales</taxon>
        <taxon>Pseudonocardiaceae</taxon>
        <taxon>Pseudonocardia</taxon>
    </lineage>
</organism>
<name>A0A561SIH1_9PSEU</name>
<gene>
    <name evidence="2" type="ORF">FHX44_11557</name>
</gene>
<reference evidence="2 3" key="1">
    <citation type="submission" date="2019-06" db="EMBL/GenBank/DDBJ databases">
        <title>Sequencing the genomes of 1000 actinobacteria strains.</title>
        <authorList>
            <person name="Klenk H.-P."/>
        </authorList>
    </citation>
    <scope>NUCLEOTIDE SEQUENCE [LARGE SCALE GENOMIC DNA]</scope>
    <source>
        <strain evidence="2 3">DSM 45671</strain>
    </source>
</reference>
<evidence type="ECO:0000256" key="1">
    <source>
        <dbReference type="SAM" id="MobiDB-lite"/>
    </source>
</evidence>
<dbReference type="AlphaFoldDB" id="A0A561SIH1"/>
<feature type="region of interest" description="Disordered" evidence="1">
    <location>
        <begin position="1"/>
        <end position="47"/>
    </location>
</feature>
<accession>A0A561SIH1</accession>
<dbReference type="OrthoDB" id="9937412at2"/>
<evidence type="ECO:0000313" key="2">
    <source>
        <dbReference type="EMBL" id="TWF74676.1"/>
    </source>
</evidence>
<protein>
    <submittedName>
        <fullName evidence="2">Uncharacterized protein</fullName>
    </submittedName>
</protein>
<sequence length="515" mass="54483">MAPDTGTGAVIVPPGTRVGWEPPGASTGSDRDVPSRGSQTSRPSAAPERITLRSAPTAAKIGSGVRIGAAPLPDRRGAVLLDERPPLPNATAQEVAGHRAREALRAAAHALVMLDDGTPDRLAARLFRARLSTLYVDMREQLRQYAPRSDEDLSGERRHRRLLDVLGPLDPALITALDRWSAMLATGSTDARRYVDPAREAQDAIEGVVRRMDRATDPGDPDRLLFPAGSPEQVRVARAVRMVAIELGLEAGEVLLGELAPPGDPMAGLRRRLAEMREDQKRLTSERDARMWGPLLAAIALRPTYAAALSGRTVRALTAAAIAFDTTATATAPDPAALEAAADDLIGAAQQARTAGAALREFDRQEVVHLADLLQEIVAEQLARWPGPLATKAAALRATIPTLPLPAAGVSLDRFWSEQRAGALATLPAEIAAQVSGAMSLHLGAELARLTALTEAGDGAATAEQAWTVLRILRAYKATASRLPVNRADAKARLHTVIDAVAVAVLRQLPAPPAG</sequence>
<keyword evidence="3" id="KW-1185">Reference proteome</keyword>
<proteinExistence type="predicted"/>